<comment type="caution">
    <text evidence="2">The sequence shown here is derived from an EMBL/GenBank/DDBJ whole genome shotgun (WGS) entry which is preliminary data.</text>
</comment>
<keyword evidence="1" id="KW-1133">Transmembrane helix</keyword>
<evidence type="ECO:0000313" key="3">
    <source>
        <dbReference type="Proteomes" id="UP000193118"/>
    </source>
</evidence>
<feature type="transmembrane region" description="Helical" evidence="1">
    <location>
        <begin position="28"/>
        <end position="47"/>
    </location>
</feature>
<keyword evidence="1" id="KW-0472">Membrane</keyword>
<proteinExistence type="predicted"/>
<name>A0A1X3D469_9NEIS</name>
<dbReference type="Proteomes" id="UP000193118">
    <property type="component" value="Unassembled WGS sequence"/>
</dbReference>
<dbReference type="OrthoDB" id="8604388at2"/>
<keyword evidence="1" id="KW-0812">Transmembrane</keyword>
<dbReference type="GeneID" id="94581582"/>
<protein>
    <submittedName>
        <fullName evidence="2">Uncharacterized protein</fullName>
    </submittedName>
</protein>
<gene>
    <name evidence="2" type="ORF">BWD09_10250</name>
</gene>
<accession>A0A1X3D469</accession>
<reference evidence="3" key="1">
    <citation type="submission" date="2017-01" db="EMBL/GenBank/DDBJ databases">
        <authorList>
            <person name="Wolfgang W.J."/>
            <person name="Cole J."/>
            <person name="Wroblewski D."/>
            <person name="Mcginnis J."/>
            <person name="Musser K.A."/>
        </authorList>
    </citation>
    <scope>NUCLEOTIDE SEQUENCE [LARGE SCALE GENOMIC DNA]</scope>
    <source>
        <strain evidence="3">DSM 19151</strain>
    </source>
</reference>
<evidence type="ECO:0000256" key="1">
    <source>
        <dbReference type="SAM" id="Phobius"/>
    </source>
</evidence>
<keyword evidence="3" id="KW-1185">Reference proteome</keyword>
<dbReference type="EMBL" id="MTBO01000033">
    <property type="protein sequence ID" value="OSI14545.1"/>
    <property type="molecule type" value="Genomic_DNA"/>
</dbReference>
<dbReference type="STRING" id="194197.BWD09_10250"/>
<dbReference type="RefSeq" id="WP_085366725.1">
    <property type="nucleotide sequence ID" value="NZ_CAUJPZ010000013.1"/>
</dbReference>
<dbReference type="AlphaFoldDB" id="A0A1X3D469"/>
<organism evidence="2 3">
    <name type="scientific">Neisseria dentiae</name>
    <dbReference type="NCBI Taxonomy" id="194197"/>
    <lineage>
        <taxon>Bacteria</taxon>
        <taxon>Pseudomonadati</taxon>
        <taxon>Pseudomonadota</taxon>
        <taxon>Betaproteobacteria</taxon>
        <taxon>Neisseriales</taxon>
        <taxon>Neisseriaceae</taxon>
        <taxon>Neisseria</taxon>
    </lineage>
</organism>
<evidence type="ECO:0000313" key="2">
    <source>
        <dbReference type="EMBL" id="OSI14545.1"/>
    </source>
</evidence>
<feature type="transmembrane region" description="Helical" evidence="1">
    <location>
        <begin position="67"/>
        <end position="89"/>
    </location>
</feature>
<sequence>MSEQVQDLRELMVIHKARKPNPVISTKSILIFAVTWSLWLLTVYLIVNDHRNLFYNPIVGTWTLADLAKAAAAVVLAQLNLLLVWSICISRKRKH</sequence>